<sequence length="90" mass="9790">MDTIVMSSLGRWGRASRFALAAPCAPRAGRSRSARFASSALGPRGIRSITETLFSISKVKAFPRAQPGTAPINREPRQRRADPHVHPPVQ</sequence>
<feature type="region of interest" description="Disordered" evidence="1">
    <location>
        <begin position="64"/>
        <end position="90"/>
    </location>
</feature>
<evidence type="ECO:0000256" key="1">
    <source>
        <dbReference type="SAM" id="MobiDB-lite"/>
    </source>
</evidence>
<keyword evidence="3" id="KW-1185">Reference proteome</keyword>
<dbReference type="EMBL" id="MH378452">
    <property type="protein sequence ID" value="AWX63611.1"/>
    <property type="molecule type" value="Genomic_DNA"/>
</dbReference>
<evidence type="ECO:0000313" key="3">
    <source>
        <dbReference type="Proteomes" id="UP000289818"/>
    </source>
</evidence>
<evidence type="ECO:0000313" key="2">
    <source>
        <dbReference type="EMBL" id="AWX63611.1"/>
    </source>
</evidence>
<dbReference type="KEGG" id="vg:41702248"/>
<feature type="compositionally biased region" description="Basic and acidic residues" evidence="1">
    <location>
        <begin position="74"/>
        <end position="90"/>
    </location>
</feature>
<dbReference type="Proteomes" id="UP000289818">
    <property type="component" value="Segment"/>
</dbReference>
<reference evidence="2" key="1">
    <citation type="submission" date="2018-05" db="EMBL/GenBank/DDBJ databases">
        <title>Genome of a gyrovirus recovered from Ashy storm petrel cloacal swab.</title>
        <authorList>
            <person name="Waits K."/>
            <person name="Bradley R.W."/>
            <person name="Kraberger S."/>
            <person name="Fontenele R."/>
            <person name="Varsani A."/>
        </authorList>
    </citation>
    <scope>NUCLEOTIDE SEQUENCE [LARGE SCALE GENOMIC DNA]</scope>
    <source>
        <strain evidence="2">A12a1_528</strain>
    </source>
</reference>
<organism evidence="2">
    <name type="scientific">Ashy storm petrel gyrovirus</name>
    <dbReference type="NCBI Taxonomy" id="2249930"/>
    <lineage>
        <taxon>Viruses</taxon>
        <taxon>Monodnaviria</taxon>
        <taxon>Shotokuvirae</taxon>
        <taxon>Commensaviricota</taxon>
        <taxon>Cardeaviricetes</taxon>
        <taxon>Sanitavirales</taxon>
        <taxon>Anelloviridae</taxon>
        <taxon>Gyrovirus</taxon>
        <taxon>Gyrovirus hydho1</taxon>
    </lineage>
</organism>
<dbReference type="RefSeq" id="YP_009553243.1">
    <property type="nucleotide sequence ID" value="NC_040720.1"/>
</dbReference>
<protein>
    <submittedName>
        <fullName evidence="2">ORF3</fullName>
    </submittedName>
</protein>
<dbReference type="GeneID" id="41702248"/>
<accession>A0A2Z4N434</accession>
<name>A0A2Z4N434_9VIRU</name>
<proteinExistence type="predicted"/>